<dbReference type="EMBL" id="VGIR01000011">
    <property type="protein sequence ID" value="MBM3330801.1"/>
    <property type="molecule type" value="Genomic_DNA"/>
</dbReference>
<dbReference type="Proteomes" id="UP000779900">
    <property type="component" value="Unassembled WGS sequence"/>
</dbReference>
<dbReference type="InterPro" id="IPR004396">
    <property type="entry name" value="ATPase_YchF/OLA1"/>
</dbReference>
<dbReference type="InterPro" id="IPR027417">
    <property type="entry name" value="P-loop_NTPase"/>
</dbReference>
<dbReference type="PROSITE" id="PS51710">
    <property type="entry name" value="G_OBG"/>
    <property type="match status" value="1"/>
</dbReference>
<dbReference type="InterPro" id="IPR006073">
    <property type="entry name" value="GTP-bd"/>
</dbReference>
<evidence type="ECO:0000256" key="2">
    <source>
        <dbReference type="ARBA" id="ARBA00022723"/>
    </source>
</evidence>
<dbReference type="InterPro" id="IPR012676">
    <property type="entry name" value="TGS-like"/>
</dbReference>
<comment type="cofactor">
    <cofactor evidence="1">
        <name>Mg(2+)</name>
        <dbReference type="ChEBI" id="CHEBI:18420"/>
    </cofactor>
</comment>
<accession>A0A937XFP1</accession>
<dbReference type="InterPro" id="IPR031167">
    <property type="entry name" value="G_OBG"/>
</dbReference>
<feature type="domain" description="OBG-type G" evidence="6">
    <location>
        <begin position="1"/>
        <end position="243"/>
    </location>
</feature>
<dbReference type="InterPro" id="IPR013029">
    <property type="entry name" value="YchF_C"/>
</dbReference>
<keyword evidence="4" id="KW-0067">ATP-binding</keyword>
<keyword evidence="5" id="KW-0460">Magnesium</keyword>
<dbReference type="FunFam" id="3.10.20.30:FF:000029">
    <property type="entry name" value="Obg-like ATPase 1"/>
    <property type="match status" value="1"/>
</dbReference>
<organism evidence="8 9">
    <name type="scientific">candidate division WOR-3 bacterium</name>
    <dbReference type="NCBI Taxonomy" id="2052148"/>
    <lineage>
        <taxon>Bacteria</taxon>
        <taxon>Bacteria division WOR-3</taxon>
    </lineage>
</organism>
<dbReference type="SUPFAM" id="SSF81271">
    <property type="entry name" value="TGS-like"/>
    <property type="match status" value="1"/>
</dbReference>
<dbReference type="PIRSF" id="PIRSF006641">
    <property type="entry name" value="CHP00092"/>
    <property type="match status" value="1"/>
</dbReference>
<reference evidence="8" key="1">
    <citation type="submission" date="2019-03" db="EMBL/GenBank/DDBJ databases">
        <title>Lake Tanganyika Metagenome-Assembled Genomes (MAGs).</title>
        <authorList>
            <person name="Tran P."/>
        </authorList>
    </citation>
    <scope>NUCLEOTIDE SEQUENCE</scope>
    <source>
        <strain evidence="8">K_DeepCast_150m_m2_040</strain>
    </source>
</reference>
<dbReference type="InterPro" id="IPR023192">
    <property type="entry name" value="TGS-like_dom_sf"/>
</dbReference>
<protein>
    <submittedName>
        <fullName evidence="8">Redox-regulated ATPase YchF</fullName>
    </submittedName>
</protein>
<evidence type="ECO:0000259" key="6">
    <source>
        <dbReference type="PROSITE" id="PS51710"/>
    </source>
</evidence>
<dbReference type="PANTHER" id="PTHR23305">
    <property type="entry name" value="OBG GTPASE FAMILY"/>
    <property type="match status" value="1"/>
</dbReference>
<gene>
    <name evidence="8" type="primary">ychF</name>
    <name evidence="8" type="ORF">FJY68_02985</name>
</gene>
<dbReference type="PANTHER" id="PTHR23305:SF18">
    <property type="entry name" value="OBG-TYPE G DOMAIN-CONTAINING PROTEIN"/>
    <property type="match status" value="1"/>
</dbReference>
<evidence type="ECO:0000313" key="9">
    <source>
        <dbReference type="Proteomes" id="UP000779900"/>
    </source>
</evidence>
<dbReference type="NCBIfam" id="TIGR00092">
    <property type="entry name" value="redox-regulated ATPase YchF"/>
    <property type="match status" value="1"/>
</dbReference>
<dbReference type="SUPFAM" id="SSF52540">
    <property type="entry name" value="P-loop containing nucleoside triphosphate hydrolases"/>
    <property type="match status" value="1"/>
</dbReference>
<dbReference type="GO" id="GO:0005525">
    <property type="term" value="F:GTP binding"/>
    <property type="evidence" value="ECO:0007669"/>
    <property type="project" value="InterPro"/>
</dbReference>
<keyword evidence="3" id="KW-0547">Nucleotide-binding</keyword>
<evidence type="ECO:0000256" key="1">
    <source>
        <dbReference type="ARBA" id="ARBA00001946"/>
    </source>
</evidence>
<dbReference type="Gene3D" id="3.10.20.30">
    <property type="match status" value="1"/>
</dbReference>
<dbReference type="PROSITE" id="PS51880">
    <property type="entry name" value="TGS"/>
    <property type="match status" value="1"/>
</dbReference>
<dbReference type="InterPro" id="IPR012675">
    <property type="entry name" value="Beta-grasp_dom_sf"/>
</dbReference>
<evidence type="ECO:0000256" key="4">
    <source>
        <dbReference type="ARBA" id="ARBA00022840"/>
    </source>
</evidence>
<comment type="caution">
    <text evidence="8">The sequence shown here is derived from an EMBL/GenBank/DDBJ whole genome shotgun (WGS) entry which is preliminary data.</text>
</comment>
<evidence type="ECO:0000256" key="5">
    <source>
        <dbReference type="ARBA" id="ARBA00022842"/>
    </source>
</evidence>
<dbReference type="GO" id="GO:0046872">
    <property type="term" value="F:metal ion binding"/>
    <property type="evidence" value="ECO:0007669"/>
    <property type="project" value="UniProtKB-KW"/>
</dbReference>
<evidence type="ECO:0000259" key="7">
    <source>
        <dbReference type="PROSITE" id="PS51880"/>
    </source>
</evidence>
<keyword evidence="2" id="KW-0479">Metal-binding</keyword>
<feature type="domain" description="TGS" evidence="7">
    <location>
        <begin position="265"/>
        <end position="348"/>
    </location>
</feature>
<dbReference type="Gene3D" id="1.10.150.300">
    <property type="entry name" value="TGS-like domain"/>
    <property type="match status" value="1"/>
</dbReference>
<dbReference type="GO" id="GO:0016887">
    <property type="term" value="F:ATP hydrolysis activity"/>
    <property type="evidence" value="ECO:0007669"/>
    <property type="project" value="InterPro"/>
</dbReference>
<name>A0A937XFP1_UNCW3</name>
<sequence>MKVGIVGLPNVGKSSLFNLLTRGSARVDLYPFTTIEQNVGVVLVPDERLDRIAQILRPEKATPAHVEFVDIAGLVKGASAGEGLGNKFLGHIREADLILHIVRAFSAGNIPHVLDTVDPDRDAGIVEAELAIADLAIVEKRLEHVRKEPKSPEHQLLLEALEKLHSALARGERPVLNPEQARAVRELGLIQIKPVIYAVNCSDTEPANPARFAATAARTSLLFSAALESGMCDFTEPERIEMRKSLNLAPEGPAGIVTRCFDALRLIRFYTIKGTESRAWAAPAGTTALEAAFMIHTDIGSGFVKAEVVNYRDLVTSGDFHVCRDKGHVKVEGRTYVVQDGDVLLIKFR</sequence>
<dbReference type="AlphaFoldDB" id="A0A937XFP1"/>
<proteinExistence type="predicted"/>
<dbReference type="Gene3D" id="3.40.50.300">
    <property type="entry name" value="P-loop containing nucleotide triphosphate hydrolases"/>
    <property type="match status" value="1"/>
</dbReference>
<evidence type="ECO:0000313" key="8">
    <source>
        <dbReference type="EMBL" id="MBM3330801.1"/>
    </source>
</evidence>
<evidence type="ECO:0000256" key="3">
    <source>
        <dbReference type="ARBA" id="ARBA00022741"/>
    </source>
</evidence>
<dbReference type="Pfam" id="PF06071">
    <property type="entry name" value="YchF-GTPase_C"/>
    <property type="match status" value="1"/>
</dbReference>
<dbReference type="Pfam" id="PF01926">
    <property type="entry name" value="MMR_HSR1"/>
    <property type="match status" value="1"/>
</dbReference>
<dbReference type="InterPro" id="IPR004095">
    <property type="entry name" value="TGS"/>
</dbReference>
<dbReference type="GO" id="GO:0005524">
    <property type="term" value="F:ATP binding"/>
    <property type="evidence" value="ECO:0007669"/>
    <property type="project" value="UniProtKB-KW"/>
</dbReference>
<dbReference type="GO" id="GO:0005737">
    <property type="term" value="C:cytoplasm"/>
    <property type="evidence" value="ECO:0007669"/>
    <property type="project" value="TreeGrafter"/>
</dbReference>
<dbReference type="PRINTS" id="PR00326">
    <property type="entry name" value="GTP1OBG"/>
</dbReference>